<feature type="transmembrane region" description="Helical" evidence="1">
    <location>
        <begin position="12"/>
        <end position="29"/>
    </location>
</feature>
<name>X0UK71_9ZZZZ</name>
<keyword evidence="1" id="KW-0812">Transmembrane</keyword>
<organism evidence="2">
    <name type="scientific">marine sediment metagenome</name>
    <dbReference type="NCBI Taxonomy" id="412755"/>
    <lineage>
        <taxon>unclassified sequences</taxon>
        <taxon>metagenomes</taxon>
        <taxon>ecological metagenomes</taxon>
    </lineage>
</organism>
<sequence length="36" mass="4272">HNTYLKQKTVLSLYTILLTVGYFYFTLLIQNTTEKC</sequence>
<keyword evidence="1" id="KW-1133">Transmembrane helix</keyword>
<protein>
    <submittedName>
        <fullName evidence="2">Uncharacterized protein</fullName>
    </submittedName>
</protein>
<proteinExistence type="predicted"/>
<gene>
    <name evidence="2" type="ORF">S01H1_34723</name>
</gene>
<accession>X0UK71</accession>
<evidence type="ECO:0000256" key="1">
    <source>
        <dbReference type="SAM" id="Phobius"/>
    </source>
</evidence>
<dbReference type="AlphaFoldDB" id="X0UK71"/>
<keyword evidence="1" id="KW-0472">Membrane</keyword>
<dbReference type="EMBL" id="BARS01021644">
    <property type="protein sequence ID" value="GAG05955.1"/>
    <property type="molecule type" value="Genomic_DNA"/>
</dbReference>
<comment type="caution">
    <text evidence="2">The sequence shown here is derived from an EMBL/GenBank/DDBJ whole genome shotgun (WGS) entry which is preliminary data.</text>
</comment>
<evidence type="ECO:0000313" key="2">
    <source>
        <dbReference type="EMBL" id="GAG05955.1"/>
    </source>
</evidence>
<reference evidence="2" key="1">
    <citation type="journal article" date="2014" name="Front. Microbiol.">
        <title>High frequency of phylogenetically diverse reductive dehalogenase-homologous genes in deep subseafloor sedimentary metagenomes.</title>
        <authorList>
            <person name="Kawai M."/>
            <person name="Futagami T."/>
            <person name="Toyoda A."/>
            <person name="Takaki Y."/>
            <person name="Nishi S."/>
            <person name="Hori S."/>
            <person name="Arai W."/>
            <person name="Tsubouchi T."/>
            <person name="Morono Y."/>
            <person name="Uchiyama I."/>
            <person name="Ito T."/>
            <person name="Fujiyama A."/>
            <person name="Inagaki F."/>
            <person name="Takami H."/>
        </authorList>
    </citation>
    <scope>NUCLEOTIDE SEQUENCE</scope>
    <source>
        <strain evidence="2">Expedition CK06-06</strain>
    </source>
</reference>
<feature type="non-terminal residue" evidence="2">
    <location>
        <position position="1"/>
    </location>
</feature>